<keyword evidence="9" id="KW-0234">DNA repair</keyword>
<keyword evidence="8" id="KW-0460">Magnesium</keyword>
<feature type="domain" description="Endonuclease/exonuclease/phosphatase" evidence="11">
    <location>
        <begin position="45"/>
        <end position="302"/>
    </location>
</feature>
<keyword evidence="13" id="KW-1185">Reference proteome</keyword>
<dbReference type="GO" id="GO:0003697">
    <property type="term" value="F:single-stranded DNA binding"/>
    <property type="evidence" value="ECO:0007669"/>
    <property type="project" value="TreeGrafter"/>
</dbReference>
<accession>A0A8H5B6Y6</accession>
<dbReference type="GO" id="GO:0070260">
    <property type="term" value="F:5'-tyrosyl-DNA phosphodiesterase activity"/>
    <property type="evidence" value="ECO:0007669"/>
    <property type="project" value="TreeGrafter"/>
</dbReference>
<dbReference type="GO" id="GO:0005737">
    <property type="term" value="C:cytoplasm"/>
    <property type="evidence" value="ECO:0007669"/>
    <property type="project" value="TreeGrafter"/>
</dbReference>
<organism evidence="12 13">
    <name type="scientific">Psilocybe cf. subviscida</name>
    <dbReference type="NCBI Taxonomy" id="2480587"/>
    <lineage>
        <taxon>Eukaryota</taxon>
        <taxon>Fungi</taxon>
        <taxon>Dikarya</taxon>
        <taxon>Basidiomycota</taxon>
        <taxon>Agaricomycotina</taxon>
        <taxon>Agaricomycetes</taxon>
        <taxon>Agaricomycetidae</taxon>
        <taxon>Agaricales</taxon>
        <taxon>Agaricineae</taxon>
        <taxon>Strophariaceae</taxon>
        <taxon>Psilocybe</taxon>
    </lineage>
</organism>
<keyword evidence="5" id="KW-0479">Metal-binding</keyword>
<dbReference type="PANTHER" id="PTHR15822">
    <property type="entry name" value="TRAF AND TNF RECEPTOR-ASSOCIATED PROTEIN"/>
    <property type="match status" value="1"/>
</dbReference>
<comment type="cofactor">
    <cofactor evidence="2">
        <name>Mg(2+)</name>
        <dbReference type="ChEBI" id="CHEBI:18420"/>
    </cofactor>
</comment>
<keyword evidence="4" id="KW-0540">Nuclease</keyword>
<dbReference type="GO" id="GO:0046872">
    <property type="term" value="F:metal ion binding"/>
    <property type="evidence" value="ECO:0007669"/>
    <property type="project" value="UniProtKB-KW"/>
</dbReference>
<evidence type="ECO:0000256" key="5">
    <source>
        <dbReference type="ARBA" id="ARBA00022723"/>
    </source>
</evidence>
<comment type="subcellular location">
    <subcellularLocation>
        <location evidence="3">Nucleus</location>
        <location evidence="3">PML body</location>
    </subcellularLocation>
</comment>
<evidence type="ECO:0000256" key="8">
    <source>
        <dbReference type="ARBA" id="ARBA00022842"/>
    </source>
</evidence>
<evidence type="ECO:0000313" key="12">
    <source>
        <dbReference type="EMBL" id="KAF5317658.1"/>
    </source>
</evidence>
<dbReference type="SUPFAM" id="SSF56219">
    <property type="entry name" value="DNase I-like"/>
    <property type="match status" value="1"/>
</dbReference>
<reference evidence="12 13" key="1">
    <citation type="journal article" date="2020" name="ISME J.">
        <title>Uncovering the hidden diversity of litter-decomposition mechanisms in mushroom-forming fungi.</title>
        <authorList>
            <person name="Floudas D."/>
            <person name="Bentzer J."/>
            <person name="Ahren D."/>
            <person name="Johansson T."/>
            <person name="Persson P."/>
            <person name="Tunlid A."/>
        </authorList>
    </citation>
    <scope>NUCLEOTIDE SEQUENCE [LARGE SCALE GENOMIC DNA]</scope>
    <source>
        <strain evidence="12 13">CBS 101986</strain>
    </source>
</reference>
<evidence type="ECO:0000256" key="7">
    <source>
        <dbReference type="ARBA" id="ARBA00022801"/>
    </source>
</evidence>
<name>A0A8H5B6Y6_9AGAR</name>
<dbReference type="AlphaFoldDB" id="A0A8H5B6Y6"/>
<dbReference type="GO" id="GO:0004518">
    <property type="term" value="F:nuclease activity"/>
    <property type="evidence" value="ECO:0007669"/>
    <property type="project" value="UniProtKB-KW"/>
</dbReference>
<proteinExistence type="predicted"/>
<dbReference type="Gene3D" id="3.60.10.10">
    <property type="entry name" value="Endonuclease/exonuclease/phosphatase"/>
    <property type="match status" value="1"/>
</dbReference>
<evidence type="ECO:0000256" key="9">
    <source>
        <dbReference type="ARBA" id="ARBA00023204"/>
    </source>
</evidence>
<dbReference type="Proteomes" id="UP000567179">
    <property type="component" value="Unassembled WGS sequence"/>
</dbReference>
<evidence type="ECO:0000256" key="6">
    <source>
        <dbReference type="ARBA" id="ARBA00022763"/>
    </source>
</evidence>
<dbReference type="InterPro" id="IPR036691">
    <property type="entry name" value="Endo/exonu/phosph_ase_sf"/>
</dbReference>
<comment type="caution">
    <text evidence="12">The sequence shown here is derived from an EMBL/GenBank/DDBJ whole genome shotgun (WGS) entry which is preliminary data.</text>
</comment>
<dbReference type="GO" id="GO:0006302">
    <property type="term" value="P:double-strand break repair"/>
    <property type="evidence" value="ECO:0007669"/>
    <property type="project" value="TreeGrafter"/>
</dbReference>
<evidence type="ECO:0000259" key="11">
    <source>
        <dbReference type="Pfam" id="PF03372"/>
    </source>
</evidence>
<protein>
    <recommendedName>
        <fullName evidence="11">Endonuclease/exonuclease/phosphatase domain-containing protein</fullName>
    </recommendedName>
</protein>
<dbReference type="OrthoDB" id="9975959at2759"/>
<dbReference type="EMBL" id="JAACJJ010000032">
    <property type="protein sequence ID" value="KAF5317658.1"/>
    <property type="molecule type" value="Genomic_DNA"/>
</dbReference>
<evidence type="ECO:0000256" key="2">
    <source>
        <dbReference type="ARBA" id="ARBA00001946"/>
    </source>
</evidence>
<sequence length="345" mass="37782">MVSSNCQRILSGFRSSLRRWTPINSRYQLARQHALKADTDSLSLITWNIDGFSPRPVARAKLLLGNILGGAGSSRPDIIFLQEVTTSVRSLILDNPTVRETFLVTDAEDQTSFQGVPFANMTLLSKDRFDFSFNEVEPPPENINPQDVSGSQPRLGVGPISRIQLPSKYGRAALCVDITRSDSLNPMMSSTYRLINVHLDSLGDPLAFQNRTEQLHILADLLRAPSSGGGLIAGDFNAISPRDHALLDQNGLVDAWLFLHSSHHGTEPRDEEVKQGAGAGATWGVGTKRRRDNLGLGRLDKVAILGVKEEMEVLQPGLIEVPVPGKPSSYIPHSDHCGLKFTFTL</sequence>
<evidence type="ECO:0000256" key="3">
    <source>
        <dbReference type="ARBA" id="ARBA00004322"/>
    </source>
</evidence>
<dbReference type="InterPro" id="IPR051547">
    <property type="entry name" value="TDP2-like"/>
</dbReference>
<keyword evidence="6" id="KW-0227">DNA damage</keyword>
<evidence type="ECO:0000256" key="10">
    <source>
        <dbReference type="ARBA" id="ARBA00023242"/>
    </source>
</evidence>
<keyword evidence="10" id="KW-0539">Nucleus</keyword>
<keyword evidence="7" id="KW-0378">Hydrolase</keyword>
<dbReference type="InterPro" id="IPR005135">
    <property type="entry name" value="Endo/exonuclease/phosphatase"/>
</dbReference>
<dbReference type="Pfam" id="PF03372">
    <property type="entry name" value="Exo_endo_phos"/>
    <property type="match status" value="1"/>
</dbReference>
<gene>
    <name evidence="12" type="ORF">D9619_012576</name>
</gene>
<comment type="cofactor">
    <cofactor evidence="1">
        <name>Mn(2+)</name>
        <dbReference type="ChEBI" id="CHEBI:29035"/>
    </cofactor>
</comment>
<dbReference type="PANTHER" id="PTHR15822:SF4">
    <property type="entry name" value="TYROSYL-DNA PHOSPHODIESTERASE 2"/>
    <property type="match status" value="1"/>
</dbReference>
<evidence type="ECO:0000256" key="1">
    <source>
        <dbReference type="ARBA" id="ARBA00001936"/>
    </source>
</evidence>
<evidence type="ECO:0000313" key="13">
    <source>
        <dbReference type="Proteomes" id="UP000567179"/>
    </source>
</evidence>
<evidence type="ECO:0000256" key="4">
    <source>
        <dbReference type="ARBA" id="ARBA00022722"/>
    </source>
</evidence>